<dbReference type="Proteomes" id="UP001208567">
    <property type="component" value="Unassembled WGS sequence"/>
</dbReference>
<evidence type="ECO:0000259" key="9">
    <source>
        <dbReference type="PROSITE" id="PS50929"/>
    </source>
</evidence>
<evidence type="ECO:0000256" key="1">
    <source>
        <dbReference type="ARBA" id="ARBA00004651"/>
    </source>
</evidence>
<keyword evidence="2 7" id="KW-0812">Transmembrane</keyword>
<evidence type="ECO:0000256" key="6">
    <source>
        <dbReference type="ARBA" id="ARBA00023136"/>
    </source>
</evidence>
<gene>
    <name evidence="10" type="ORF">bsdE14_08600</name>
</gene>
<dbReference type="Gene3D" id="1.20.1560.10">
    <property type="entry name" value="ABC transporter type 1, transmembrane domain"/>
    <property type="match status" value="1"/>
</dbReference>
<dbReference type="SMART" id="SM00382">
    <property type="entry name" value="AAA"/>
    <property type="match status" value="1"/>
</dbReference>
<dbReference type="PROSITE" id="PS50929">
    <property type="entry name" value="ABC_TM1F"/>
    <property type="match status" value="1"/>
</dbReference>
<keyword evidence="5 7" id="KW-1133">Transmembrane helix</keyword>
<feature type="domain" description="ABC transporter" evidence="8">
    <location>
        <begin position="343"/>
        <end position="578"/>
    </location>
</feature>
<protein>
    <submittedName>
        <fullName evidence="10">Multidrug ABC transporter permease</fullName>
    </submittedName>
</protein>
<dbReference type="InterPro" id="IPR003593">
    <property type="entry name" value="AAA+_ATPase"/>
</dbReference>
<keyword evidence="6 7" id="KW-0472">Membrane</keyword>
<comment type="subcellular location">
    <subcellularLocation>
        <location evidence="1">Cell membrane</location>
        <topology evidence="1">Multi-pass membrane protein</topology>
    </subcellularLocation>
</comment>
<sequence length="582" mass="65085">MRKIENANKNTKKAKTSWKAFLKFYTKVNMPWHLFIATAIMGFGITKVNLMIVPYTAAINKGDIAKAGFLKGFLFWTVAAALVSLTYNLVWGFCSMITNRNIRKKVWAKLLRMPVAEYDKEDPQSFVSRITSDAEKAVSAPASVISFFASCYGLIIAYTKMNEIYSDLAKLILFVAPVALIVIAIIGKFSYKINLIVQSAISLITSYFGERLSNVYYIKSTSMENEEYEAGIKASQEKYKADLVSAVLGSLQVPIGYITQYAIMIIVFAGGALYVRRGQMEISGLVDFYSYSSILLPSFFEIVTQWQNIKGSHGATAKIAALMELENEVTDGKISMNRPDEDINFKDVVFSYDNENAILHGIDFTIPKNKKTVVLGSNGSGKTTIFKLIERFYNPQQGEVCFGNDSILDIKLDEWRASIGYVSQNSHLISGTIRDNIAYGTNHDYSEEEIIRAAKLANAYDFIMELEDGFDTYVSQVNSKMSGGEKQRIAIARVIMKDPDYLLLDETTSSLDIICRQDVIKAIRNLMEGRTTIMISHDMDLVKDADHIVVVKDGSVEAEGSYEEALSVSPSFQKFIALQHIK</sequence>
<dbReference type="InterPro" id="IPR027417">
    <property type="entry name" value="P-loop_NTPase"/>
</dbReference>
<dbReference type="InterPro" id="IPR017871">
    <property type="entry name" value="ABC_transporter-like_CS"/>
</dbReference>
<dbReference type="Pfam" id="PF00005">
    <property type="entry name" value="ABC_tran"/>
    <property type="match status" value="1"/>
</dbReference>
<evidence type="ECO:0000259" key="8">
    <source>
        <dbReference type="PROSITE" id="PS50893"/>
    </source>
</evidence>
<keyword evidence="3" id="KW-0547">Nucleotide-binding</keyword>
<organism evidence="10 11">
    <name type="scientific">Clostridium omnivorum</name>
    <dbReference type="NCBI Taxonomy" id="1604902"/>
    <lineage>
        <taxon>Bacteria</taxon>
        <taxon>Bacillati</taxon>
        <taxon>Bacillota</taxon>
        <taxon>Clostridia</taxon>
        <taxon>Eubacteriales</taxon>
        <taxon>Clostridiaceae</taxon>
        <taxon>Clostridium</taxon>
    </lineage>
</organism>
<dbReference type="InterPro" id="IPR003439">
    <property type="entry name" value="ABC_transporter-like_ATP-bd"/>
</dbReference>
<keyword evidence="4" id="KW-0067">ATP-binding</keyword>
<evidence type="ECO:0000256" key="5">
    <source>
        <dbReference type="ARBA" id="ARBA00022989"/>
    </source>
</evidence>
<dbReference type="SUPFAM" id="SSF52540">
    <property type="entry name" value="P-loop containing nucleoside triphosphate hydrolases"/>
    <property type="match status" value="1"/>
</dbReference>
<evidence type="ECO:0000256" key="4">
    <source>
        <dbReference type="ARBA" id="ARBA00022840"/>
    </source>
</evidence>
<reference evidence="10 11" key="1">
    <citation type="journal article" date="2024" name="Int. J. Syst. Evol. Microbiol.">
        <title>Clostridium omnivorum sp. nov., isolated from anoxic soil under the treatment of reductive soil disinfestation.</title>
        <authorList>
            <person name="Ueki A."/>
            <person name="Tonouchi A."/>
            <person name="Kaku N."/>
            <person name="Honma S."/>
            <person name="Ueki K."/>
        </authorList>
    </citation>
    <scope>NUCLEOTIDE SEQUENCE [LARGE SCALE GENOMIC DNA]</scope>
    <source>
        <strain evidence="10 11">E14</strain>
    </source>
</reference>
<dbReference type="SUPFAM" id="SSF90123">
    <property type="entry name" value="ABC transporter transmembrane region"/>
    <property type="match status" value="1"/>
</dbReference>
<feature type="transmembrane region" description="Helical" evidence="7">
    <location>
        <begin position="164"/>
        <end position="186"/>
    </location>
</feature>
<dbReference type="RefSeq" id="WP_264848743.1">
    <property type="nucleotide sequence ID" value="NZ_BRXR01000001.1"/>
</dbReference>
<dbReference type="InterPro" id="IPR036640">
    <property type="entry name" value="ABC1_TM_sf"/>
</dbReference>
<feature type="transmembrane region" description="Helical" evidence="7">
    <location>
        <begin position="73"/>
        <end position="94"/>
    </location>
</feature>
<evidence type="ECO:0000256" key="2">
    <source>
        <dbReference type="ARBA" id="ARBA00022692"/>
    </source>
</evidence>
<dbReference type="PROSITE" id="PS50893">
    <property type="entry name" value="ABC_TRANSPORTER_2"/>
    <property type="match status" value="1"/>
</dbReference>
<feature type="domain" description="ABC transmembrane type-1" evidence="9">
    <location>
        <begin position="72"/>
        <end position="311"/>
    </location>
</feature>
<dbReference type="PANTHER" id="PTHR43394">
    <property type="entry name" value="ATP-DEPENDENT PERMEASE MDL1, MITOCHONDRIAL"/>
    <property type="match status" value="1"/>
</dbReference>
<dbReference type="InterPro" id="IPR011527">
    <property type="entry name" value="ABC1_TM_dom"/>
</dbReference>
<evidence type="ECO:0000313" key="11">
    <source>
        <dbReference type="Proteomes" id="UP001208567"/>
    </source>
</evidence>
<feature type="transmembrane region" description="Helical" evidence="7">
    <location>
        <begin position="255"/>
        <end position="275"/>
    </location>
</feature>
<accession>A0ABQ5N2N6</accession>
<evidence type="ECO:0000256" key="3">
    <source>
        <dbReference type="ARBA" id="ARBA00022741"/>
    </source>
</evidence>
<dbReference type="Pfam" id="PF00664">
    <property type="entry name" value="ABC_membrane"/>
    <property type="match status" value="1"/>
</dbReference>
<name>A0ABQ5N2N6_9CLOT</name>
<dbReference type="PANTHER" id="PTHR43394:SF1">
    <property type="entry name" value="ATP-BINDING CASSETTE SUB-FAMILY B MEMBER 10, MITOCHONDRIAL"/>
    <property type="match status" value="1"/>
</dbReference>
<comment type="caution">
    <text evidence="10">The sequence shown here is derived from an EMBL/GenBank/DDBJ whole genome shotgun (WGS) entry which is preliminary data.</text>
</comment>
<evidence type="ECO:0000256" key="7">
    <source>
        <dbReference type="SAM" id="Phobius"/>
    </source>
</evidence>
<feature type="transmembrane region" description="Helical" evidence="7">
    <location>
        <begin position="32"/>
        <end position="53"/>
    </location>
</feature>
<dbReference type="Gene3D" id="3.40.50.300">
    <property type="entry name" value="P-loop containing nucleotide triphosphate hydrolases"/>
    <property type="match status" value="1"/>
</dbReference>
<keyword evidence="11" id="KW-1185">Reference proteome</keyword>
<evidence type="ECO:0000313" key="10">
    <source>
        <dbReference type="EMBL" id="GLC29450.1"/>
    </source>
</evidence>
<dbReference type="InterPro" id="IPR039421">
    <property type="entry name" value="Type_1_exporter"/>
</dbReference>
<feature type="transmembrane region" description="Helical" evidence="7">
    <location>
        <begin position="138"/>
        <end position="158"/>
    </location>
</feature>
<proteinExistence type="predicted"/>
<dbReference type="EMBL" id="BRXR01000001">
    <property type="protein sequence ID" value="GLC29450.1"/>
    <property type="molecule type" value="Genomic_DNA"/>
</dbReference>
<dbReference type="PROSITE" id="PS00211">
    <property type="entry name" value="ABC_TRANSPORTER_1"/>
    <property type="match status" value="1"/>
</dbReference>